<comment type="catalytic activity">
    <reaction evidence="5">
        <text>N-terminal L-alanyl-[ribosomal protein bS18] + acetyl-CoA = N-terminal N(alpha)-acetyl-L-alanyl-[ribosomal protein bS18] + CoA + H(+)</text>
        <dbReference type="Rhea" id="RHEA:43756"/>
        <dbReference type="Rhea" id="RHEA-COMP:10676"/>
        <dbReference type="Rhea" id="RHEA-COMP:10677"/>
        <dbReference type="ChEBI" id="CHEBI:15378"/>
        <dbReference type="ChEBI" id="CHEBI:57287"/>
        <dbReference type="ChEBI" id="CHEBI:57288"/>
        <dbReference type="ChEBI" id="CHEBI:64718"/>
        <dbReference type="ChEBI" id="CHEBI:83683"/>
        <dbReference type="EC" id="2.3.1.266"/>
    </reaction>
</comment>
<comment type="subcellular location">
    <subcellularLocation>
        <location evidence="5">Cytoplasm</location>
    </subcellularLocation>
</comment>
<dbReference type="EMBL" id="BAAAEW010000026">
    <property type="protein sequence ID" value="GAA0759216.1"/>
    <property type="molecule type" value="Genomic_DNA"/>
</dbReference>
<sequence length="198" mass="21318">MSARPQATEPCGVAPWPALGGLALRAMTLADLDLVCHLEQQAYSFPWSRGNFTDSLAAGYAAWLLIEPPASGTRRAERQPGCLGYYVAMPGVEEAHLLNITVAPAAQGRGHARRLLAHLAAQAWGQGAQTLWLEVRDSNQRARRLYAFSGFTEVGRRKAYYPAGQGLREDAVVMRAALQSPGLLPAQLGGAEDSHDLV</sequence>
<keyword evidence="7" id="KW-0687">Ribonucleoprotein</keyword>
<dbReference type="Proteomes" id="UP001500279">
    <property type="component" value="Unassembled WGS sequence"/>
</dbReference>
<evidence type="ECO:0000256" key="4">
    <source>
        <dbReference type="ARBA" id="ARBA00023315"/>
    </source>
</evidence>
<evidence type="ECO:0000313" key="8">
    <source>
        <dbReference type="Proteomes" id="UP001500279"/>
    </source>
</evidence>
<dbReference type="HAMAP" id="MF_02210">
    <property type="entry name" value="RimI"/>
    <property type="match status" value="1"/>
</dbReference>
<keyword evidence="4 5" id="KW-0012">Acyltransferase</keyword>
<keyword evidence="8" id="KW-1185">Reference proteome</keyword>
<dbReference type="NCBIfam" id="TIGR01575">
    <property type="entry name" value="rimI"/>
    <property type="match status" value="1"/>
</dbReference>
<evidence type="ECO:0000256" key="3">
    <source>
        <dbReference type="ARBA" id="ARBA00022679"/>
    </source>
</evidence>
<dbReference type="InterPro" id="IPR006464">
    <property type="entry name" value="AcTrfase_RimI/Ard1"/>
</dbReference>
<dbReference type="RefSeq" id="WP_211361583.1">
    <property type="nucleotide sequence ID" value="NZ_BAAAEW010000026.1"/>
</dbReference>
<dbReference type="Pfam" id="PF00583">
    <property type="entry name" value="Acetyltransf_1"/>
    <property type="match status" value="1"/>
</dbReference>
<evidence type="ECO:0000256" key="5">
    <source>
        <dbReference type="HAMAP-Rule" id="MF_02210"/>
    </source>
</evidence>
<dbReference type="InterPro" id="IPR000182">
    <property type="entry name" value="GNAT_dom"/>
</dbReference>
<feature type="active site" description="Proton donor" evidence="5">
    <location>
        <position position="146"/>
    </location>
</feature>
<feature type="active site" description="Proton acceptor" evidence="5">
    <location>
        <position position="134"/>
    </location>
</feature>
<accession>A0ABP3VJ54</accession>
<dbReference type="InterPro" id="IPR016181">
    <property type="entry name" value="Acyl_CoA_acyltransferase"/>
</dbReference>
<feature type="binding site" evidence="5">
    <location>
        <position position="139"/>
    </location>
    <ligand>
        <name>acetyl-CoA</name>
        <dbReference type="ChEBI" id="CHEBI:57288"/>
    </ligand>
</feature>
<dbReference type="PANTHER" id="PTHR43420">
    <property type="entry name" value="ACETYLTRANSFERASE"/>
    <property type="match status" value="1"/>
</dbReference>
<evidence type="ECO:0000256" key="2">
    <source>
        <dbReference type="ARBA" id="ARBA00022490"/>
    </source>
</evidence>
<comment type="caution">
    <text evidence="7">The sequence shown here is derived from an EMBL/GenBank/DDBJ whole genome shotgun (WGS) entry which is preliminary data.</text>
</comment>
<dbReference type="GO" id="GO:0005840">
    <property type="term" value="C:ribosome"/>
    <property type="evidence" value="ECO:0007669"/>
    <property type="project" value="UniProtKB-KW"/>
</dbReference>
<keyword evidence="3 5" id="KW-0808">Transferase</keyword>
<protein>
    <recommendedName>
        <fullName evidence="5">[Ribosomal protein bS18]-alanine N-acetyltransferase</fullName>
        <ecNumber evidence="5">2.3.1.266</ecNumber>
    </recommendedName>
</protein>
<dbReference type="CDD" id="cd04301">
    <property type="entry name" value="NAT_SF"/>
    <property type="match status" value="1"/>
</dbReference>
<comment type="function">
    <text evidence="5">Acetylates the N-terminal alanine of ribosomal protein bS18.</text>
</comment>
<dbReference type="PROSITE" id="PS51186">
    <property type="entry name" value="GNAT"/>
    <property type="match status" value="1"/>
</dbReference>
<reference evidence="8" key="1">
    <citation type="journal article" date="2019" name="Int. J. Syst. Evol. Microbiol.">
        <title>The Global Catalogue of Microorganisms (GCM) 10K type strain sequencing project: providing services to taxonomists for standard genome sequencing and annotation.</title>
        <authorList>
            <consortium name="The Broad Institute Genomics Platform"/>
            <consortium name="The Broad Institute Genome Sequencing Center for Infectious Disease"/>
            <person name="Wu L."/>
            <person name="Ma J."/>
        </authorList>
    </citation>
    <scope>NUCLEOTIDE SEQUENCE [LARGE SCALE GENOMIC DNA]</scope>
    <source>
        <strain evidence="8">JCM 15503</strain>
    </source>
</reference>
<evidence type="ECO:0000259" key="6">
    <source>
        <dbReference type="PROSITE" id="PS51186"/>
    </source>
</evidence>
<dbReference type="InterPro" id="IPR050680">
    <property type="entry name" value="YpeA/RimI_acetyltransf"/>
</dbReference>
<evidence type="ECO:0000256" key="1">
    <source>
        <dbReference type="ARBA" id="ARBA00005395"/>
    </source>
</evidence>
<dbReference type="InterPro" id="IPR043690">
    <property type="entry name" value="RimI"/>
</dbReference>
<dbReference type="EC" id="2.3.1.266" evidence="5"/>
<comment type="caution">
    <text evidence="5">Lacks conserved residue(s) required for the propagation of feature annotation.</text>
</comment>
<dbReference type="SUPFAM" id="SSF55729">
    <property type="entry name" value="Acyl-CoA N-acyltransferases (Nat)"/>
    <property type="match status" value="1"/>
</dbReference>
<gene>
    <name evidence="5 7" type="primary">rimI</name>
    <name evidence="7" type="ORF">GCM10009107_40440</name>
</gene>
<keyword evidence="2 5" id="KW-0963">Cytoplasm</keyword>
<organism evidence="7 8">
    <name type="scientific">Ideonella azotifigens</name>
    <dbReference type="NCBI Taxonomy" id="513160"/>
    <lineage>
        <taxon>Bacteria</taxon>
        <taxon>Pseudomonadati</taxon>
        <taxon>Pseudomonadota</taxon>
        <taxon>Betaproteobacteria</taxon>
        <taxon>Burkholderiales</taxon>
        <taxon>Sphaerotilaceae</taxon>
        <taxon>Ideonella</taxon>
    </lineage>
</organism>
<keyword evidence="7" id="KW-0689">Ribosomal protein</keyword>
<feature type="domain" description="N-acetyltransferase" evidence="6">
    <location>
        <begin position="22"/>
        <end position="179"/>
    </location>
</feature>
<comment type="similarity">
    <text evidence="1 5">Belongs to the acetyltransferase family. RimI subfamily.</text>
</comment>
<evidence type="ECO:0000313" key="7">
    <source>
        <dbReference type="EMBL" id="GAA0759216.1"/>
    </source>
</evidence>
<dbReference type="Gene3D" id="3.40.630.30">
    <property type="match status" value="1"/>
</dbReference>
<name>A0ABP3VJ54_9BURK</name>
<proteinExistence type="inferred from homology"/>
<dbReference type="PANTHER" id="PTHR43420:SF44">
    <property type="entry name" value="ACETYLTRANSFERASE YPEA"/>
    <property type="match status" value="1"/>
</dbReference>